<gene>
    <name evidence="4" type="ORF">ACFQJC_12495</name>
</gene>
<feature type="domain" description="CAAX prenyl protease 2/Lysostaphin resistance protein A-like" evidence="3">
    <location>
        <begin position="207"/>
        <end position="299"/>
    </location>
</feature>
<dbReference type="EMBL" id="JBHTAA010000005">
    <property type="protein sequence ID" value="MFC7204338.1"/>
    <property type="molecule type" value="Genomic_DNA"/>
</dbReference>
<name>A0ABD5ZHG0_9EURY</name>
<feature type="transmembrane region" description="Helical" evidence="2">
    <location>
        <begin position="6"/>
        <end position="24"/>
    </location>
</feature>
<organism evidence="4 5">
    <name type="scientific">Haloferax namakaokahaiae</name>
    <dbReference type="NCBI Taxonomy" id="1748331"/>
    <lineage>
        <taxon>Archaea</taxon>
        <taxon>Methanobacteriati</taxon>
        <taxon>Methanobacteriota</taxon>
        <taxon>Stenosarchaea group</taxon>
        <taxon>Halobacteria</taxon>
        <taxon>Halobacteriales</taxon>
        <taxon>Haloferacaceae</taxon>
        <taxon>Haloferax</taxon>
    </lineage>
</organism>
<dbReference type="GO" id="GO:0004175">
    <property type="term" value="F:endopeptidase activity"/>
    <property type="evidence" value="ECO:0007669"/>
    <property type="project" value="UniProtKB-ARBA"/>
</dbReference>
<dbReference type="InterPro" id="IPR052710">
    <property type="entry name" value="CAAX_protease"/>
</dbReference>
<keyword evidence="2" id="KW-1133">Transmembrane helix</keyword>
<dbReference type="GO" id="GO:0080120">
    <property type="term" value="P:CAAX-box protein maturation"/>
    <property type="evidence" value="ECO:0007669"/>
    <property type="project" value="UniProtKB-ARBA"/>
</dbReference>
<dbReference type="AlphaFoldDB" id="A0ABD5ZHG0"/>
<dbReference type="PANTHER" id="PTHR36435:SF1">
    <property type="entry name" value="CAAX AMINO TERMINAL PROTEASE FAMILY PROTEIN"/>
    <property type="match status" value="1"/>
</dbReference>
<comment type="caution">
    <text evidence="4">The sequence shown here is derived from an EMBL/GenBank/DDBJ whole genome shotgun (WGS) entry which is preliminary data.</text>
</comment>
<accession>A0ABD5ZHG0</accession>
<feature type="compositionally biased region" description="Basic and acidic residues" evidence="1">
    <location>
        <begin position="34"/>
        <end position="60"/>
    </location>
</feature>
<sequence>MTEWATFAGFTGVVLTVLLSLAHLSRDVPSDIADARGESSRARGESRRTETGLDTRRADSAPDFDTDETRADGFDIQPATPEHATEFFPVGVNVTHLSEQDLGAAGYDSPSAPNPGADIPPYVLLANVIVGQALLGALLAMGAWYSGIPLSALGLSSADLPTMVGLGIALGLSLYAANRVGATASRQFGFAPDESLRASLTPESTRGWLLLFLVALPLIAGFEELLFRGALIGAAAAGFGLSPWLMAALSSVAFGIGHGAQGRLGILVTGLLGFVLGAAFVLTGSLVVVIVAHYLVNALEFVGHELFDWE</sequence>
<dbReference type="RefSeq" id="WP_390223952.1">
    <property type="nucleotide sequence ID" value="NZ_JBHTAA010000005.1"/>
</dbReference>
<feature type="transmembrane region" description="Helical" evidence="2">
    <location>
        <begin position="207"/>
        <end position="226"/>
    </location>
</feature>
<evidence type="ECO:0000259" key="3">
    <source>
        <dbReference type="Pfam" id="PF02517"/>
    </source>
</evidence>
<dbReference type="Proteomes" id="UP001596481">
    <property type="component" value="Unassembled WGS sequence"/>
</dbReference>
<feature type="transmembrane region" description="Helical" evidence="2">
    <location>
        <begin position="160"/>
        <end position="177"/>
    </location>
</feature>
<evidence type="ECO:0000313" key="4">
    <source>
        <dbReference type="EMBL" id="MFC7204338.1"/>
    </source>
</evidence>
<dbReference type="PANTHER" id="PTHR36435">
    <property type="entry name" value="SLR1288 PROTEIN"/>
    <property type="match status" value="1"/>
</dbReference>
<evidence type="ECO:0000256" key="2">
    <source>
        <dbReference type="SAM" id="Phobius"/>
    </source>
</evidence>
<keyword evidence="2" id="KW-0812">Transmembrane</keyword>
<dbReference type="EC" id="3.4.-.-" evidence="4"/>
<dbReference type="InterPro" id="IPR003675">
    <property type="entry name" value="Rce1/LyrA-like_dom"/>
</dbReference>
<proteinExistence type="predicted"/>
<evidence type="ECO:0000256" key="1">
    <source>
        <dbReference type="SAM" id="MobiDB-lite"/>
    </source>
</evidence>
<feature type="region of interest" description="Disordered" evidence="1">
    <location>
        <begin position="34"/>
        <end position="72"/>
    </location>
</feature>
<feature type="transmembrane region" description="Helical" evidence="2">
    <location>
        <begin position="122"/>
        <end position="148"/>
    </location>
</feature>
<keyword evidence="2" id="KW-0472">Membrane</keyword>
<keyword evidence="4" id="KW-0378">Hydrolase</keyword>
<feature type="transmembrane region" description="Helical" evidence="2">
    <location>
        <begin position="232"/>
        <end position="254"/>
    </location>
</feature>
<feature type="transmembrane region" description="Helical" evidence="2">
    <location>
        <begin position="266"/>
        <end position="296"/>
    </location>
</feature>
<keyword evidence="5" id="KW-1185">Reference proteome</keyword>
<dbReference type="Pfam" id="PF02517">
    <property type="entry name" value="Rce1-like"/>
    <property type="match status" value="1"/>
</dbReference>
<evidence type="ECO:0000313" key="5">
    <source>
        <dbReference type="Proteomes" id="UP001596481"/>
    </source>
</evidence>
<protein>
    <submittedName>
        <fullName evidence="4">CPBP family intramembrane glutamic endopeptidase</fullName>
        <ecNumber evidence="4">3.4.-.-</ecNumber>
    </submittedName>
</protein>
<reference evidence="4 5" key="1">
    <citation type="journal article" date="2019" name="Int. J. Syst. Evol. Microbiol.">
        <title>The Global Catalogue of Microorganisms (GCM) 10K type strain sequencing project: providing services to taxonomists for standard genome sequencing and annotation.</title>
        <authorList>
            <consortium name="The Broad Institute Genomics Platform"/>
            <consortium name="The Broad Institute Genome Sequencing Center for Infectious Disease"/>
            <person name="Wu L."/>
            <person name="Ma J."/>
        </authorList>
    </citation>
    <scope>NUCLEOTIDE SEQUENCE [LARGE SCALE GENOMIC DNA]</scope>
    <source>
        <strain evidence="4 5">DSM 29988</strain>
    </source>
</reference>